<comment type="similarity">
    <text evidence="3">Belongs to the DAMOX/DASOX family.</text>
</comment>
<dbReference type="Ensembl" id="ENSHCOT00000021687.1">
    <property type="protein sequence ID" value="ENSHCOP00000026474.1"/>
    <property type="gene ID" value="ENSHCOG00000017439.1"/>
</dbReference>
<dbReference type="SUPFAM" id="SSF51971">
    <property type="entry name" value="Nucleotide-binding domain"/>
    <property type="match status" value="1"/>
</dbReference>
<organism evidence="16 17">
    <name type="scientific">Hippocampus comes</name>
    <name type="common">Tiger tail seahorse</name>
    <dbReference type="NCBI Taxonomy" id="109280"/>
    <lineage>
        <taxon>Eukaryota</taxon>
        <taxon>Metazoa</taxon>
        <taxon>Chordata</taxon>
        <taxon>Craniata</taxon>
        <taxon>Vertebrata</taxon>
        <taxon>Euteleostomi</taxon>
        <taxon>Actinopterygii</taxon>
        <taxon>Neopterygii</taxon>
        <taxon>Teleostei</taxon>
        <taxon>Neoteleostei</taxon>
        <taxon>Acanthomorphata</taxon>
        <taxon>Syngnathiaria</taxon>
        <taxon>Syngnathiformes</taxon>
        <taxon>Syngnathoidei</taxon>
        <taxon>Syngnathidae</taxon>
        <taxon>Hippocampus</taxon>
    </lineage>
</organism>
<comment type="catalytic activity">
    <reaction evidence="12">
        <text>D-glutamate + O2 + H2O = 2-oxoglutarate + H2O2 + NH4(+)</text>
        <dbReference type="Rhea" id="RHEA:10028"/>
        <dbReference type="ChEBI" id="CHEBI:15377"/>
        <dbReference type="ChEBI" id="CHEBI:15379"/>
        <dbReference type="ChEBI" id="CHEBI:16240"/>
        <dbReference type="ChEBI" id="CHEBI:16810"/>
        <dbReference type="ChEBI" id="CHEBI:28938"/>
        <dbReference type="ChEBI" id="CHEBI:29986"/>
    </reaction>
    <physiologicalReaction direction="left-to-right" evidence="12">
        <dbReference type="Rhea" id="RHEA:10029"/>
    </physiologicalReaction>
</comment>
<feature type="signal peptide" evidence="14">
    <location>
        <begin position="1"/>
        <end position="19"/>
    </location>
</feature>
<feature type="domain" description="FAD dependent oxidoreductase" evidence="15">
    <location>
        <begin position="5"/>
        <end position="320"/>
    </location>
</feature>
<dbReference type="EC" id="1.4.3.1" evidence="8"/>
<feature type="chain" id="PRO_5018724150" description="D-aspartate oxidase" evidence="14">
    <location>
        <begin position="20"/>
        <end position="339"/>
    </location>
</feature>
<dbReference type="Gene3D" id="3.30.9.10">
    <property type="entry name" value="D-Amino Acid Oxidase, subunit A, domain 2"/>
    <property type="match status" value="1"/>
</dbReference>
<keyword evidence="5 13" id="KW-0274">FAD</keyword>
<name>A0A3Q2Z6P3_HIPCM</name>
<dbReference type="OMA" id="DLWELQP"/>
<evidence type="ECO:0000256" key="8">
    <source>
        <dbReference type="ARBA" id="ARBA00044520"/>
    </source>
</evidence>
<comment type="function">
    <text evidence="10">Selectively catalyzes the oxidative deamination of acidic amino acids. Suppresses the level of D-aspartate in the brain, an amino acid that can act as an agonist for glutamate receptors. Protects the organism from the toxicity of D-amino acids. May also function in the intestine.</text>
</comment>
<evidence type="ECO:0000256" key="14">
    <source>
        <dbReference type="SAM" id="SignalP"/>
    </source>
</evidence>
<dbReference type="CTD" id="8528"/>
<evidence type="ECO:0000256" key="6">
    <source>
        <dbReference type="ARBA" id="ARBA00023002"/>
    </source>
</evidence>
<accession>A0A3Q2Z6P3</accession>
<proteinExistence type="inferred from homology"/>
<dbReference type="GO" id="GO:0008445">
    <property type="term" value="F:D-aspartate oxidase activity"/>
    <property type="evidence" value="ECO:0007669"/>
    <property type="project" value="UniProtKB-EC"/>
</dbReference>
<dbReference type="OrthoDB" id="2015447at2759"/>
<feature type="binding site" evidence="13">
    <location>
        <position position="223"/>
    </location>
    <ligand>
        <name>D-dopa</name>
        <dbReference type="ChEBI" id="CHEBI:149689"/>
    </ligand>
</feature>
<dbReference type="SUPFAM" id="SSF54373">
    <property type="entry name" value="FAD-linked reductases, C-terminal domain"/>
    <property type="match status" value="1"/>
</dbReference>
<dbReference type="KEGG" id="hcq:109517211"/>
<dbReference type="PIRSF" id="PIRSF000189">
    <property type="entry name" value="D-aa_oxidase"/>
    <property type="match status" value="1"/>
</dbReference>
<dbReference type="GeneID" id="109517211"/>
<dbReference type="STRING" id="109280.ENSHCOP00000026474"/>
<dbReference type="Proteomes" id="UP000264820">
    <property type="component" value="Unplaced"/>
</dbReference>
<evidence type="ECO:0000256" key="9">
    <source>
        <dbReference type="ARBA" id="ARBA00044541"/>
    </source>
</evidence>
<dbReference type="PROSITE" id="PS00677">
    <property type="entry name" value="DAO"/>
    <property type="match status" value="1"/>
</dbReference>
<evidence type="ECO:0000313" key="17">
    <source>
        <dbReference type="Proteomes" id="UP000264820"/>
    </source>
</evidence>
<reference evidence="16" key="2">
    <citation type="submission" date="2025-09" db="UniProtKB">
        <authorList>
            <consortium name="Ensembl"/>
        </authorList>
    </citation>
    <scope>IDENTIFICATION</scope>
</reference>
<dbReference type="InterPro" id="IPR006076">
    <property type="entry name" value="FAD-dep_OxRdtase"/>
</dbReference>
<dbReference type="InterPro" id="IPR006181">
    <property type="entry name" value="D-amino_acid_oxidase_CS"/>
</dbReference>
<evidence type="ECO:0000256" key="4">
    <source>
        <dbReference type="ARBA" id="ARBA00022630"/>
    </source>
</evidence>
<keyword evidence="6" id="KW-0560">Oxidoreductase</keyword>
<evidence type="ECO:0000256" key="12">
    <source>
        <dbReference type="ARBA" id="ARBA00049882"/>
    </source>
</evidence>
<keyword evidence="7" id="KW-0576">Peroxisome</keyword>
<feature type="binding site" evidence="13">
    <location>
        <position position="278"/>
    </location>
    <ligand>
        <name>D-dopa</name>
        <dbReference type="ChEBI" id="CHEBI:149689"/>
    </ligand>
</feature>
<evidence type="ECO:0000256" key="5">
    <source>
        <dbReference type="ARBA" id="ARBA00022827"/>
    </source>
</evidence>
<evidence type="ECO:0000256" key="2">
    <source>
        <dbReference type="ARBA" id="ARBA00004253"/>
    </source>
</evidence>
<evidence type="ECO:0000256" key="11">
    <source>
        <dbReference type="ARBA" id="ARBA00047522"/>
    </source>
</evidence>
<dbReference type="GeneTree" id="ENSGT00390000018635"/>
<reference evidence="16" key="1">
    <citation type="submission" date="2025-08" db="UniProtKB">
        <authorList>
            <consortium name="Ensembl"/>
        </authorList>
    </citation>
    <scope>IDENTIFICATION</scope>
</reference>
<keyword evidence="17" id="KW-1185">Reference proteome</keyword>
<dbReference type="GO" id="GO:0019478">
    <property type="term" value="P:D-amino acid catabolic process"/>
    <property type="evidence" value="ECO:0007669"/>
    <property type="project" value="UniProtKB-ARBA"/>
</dbReference>
<keyword evidence="14" id="KW-0732">Signal</keyword>
<comment type="catalytic activity">
    <reaction evidence="11">
        <text>D-aspartate + O2 + H2O = oxaloacetate + H2O2 + NH4(+)</text>
        <dbReference type="Rhea" id="RHEA:12512"/>
        <dbReference type="ChEBI" id="CHEBI:15377"/>
        <dbReference type="ChEBI" id="CHEBI:15379"/>
        <dbReference type="ChEBI" id="CHEBI:16240"/>
        <dbReference type="ChEBI" id="CHEBI:16452"/>
        <dbReference type="ChEBI" id="CHEBI:28938"/>
        <dbReference type="ChEBI" id="CHEBI:29990"/>
        <dbReference type="EC" id="1.4.3.1"/>
    </reaction>
    <physiologicalReaction direction="left-to-right" evidence="11">
        <dbReference type="Rhea" id="RHEA:12513"/>
    </physiologicalReaction>
</comment>
<dbReference type="PANTHER" id="PTHR11530">
    <property type="entry name" value="D-AMINO ACID OXIDASE"/>
    <property type="match status" value="1"/>
</dbReference>
<feature type="binding site" evidence="13">
    <location>
        <position position="166"/>
    </location>
    <ligand>
        <name>FAD</name>
        <dbReference type="ChEBI" id="CHEBI:57692"/>
    </ligand>
</feature>
<feature type="binding site" evidence="13">
    <location>
        <position position="309"/>
    </location>
    <ligand>
        <name>D-dopa</name>
        <dbReference type="ChEBI" id="CHEBI:149689"/>
    </ligand>
</feature>
<sequence length="339" mass="37196">MRGAKVAVVGAGVVGLSTAVCIAETLPGCSVTLLADKFSPGTTSDGAAGILYVEQFPDIPLERQRCWFRDTFDHLLAIAQSRHAPDAGVLLNSGVQIFREPPANKRPYWWDIVLGFRFLSERELRRFPEHTFGQAFTTIKCECSSYLPWLQHRFTKAGGKVEQKKVSSLEELSSDYHVIVNCSGLGSKELVGDCGLVPVRGQVLKVDAPWLKHFIRQEGGKSYIYPGSGYVTVGGTRQEGDWRLAVDPGDTEAILERCTRLEPSLCRGRVLGQWVGLRPSRRNPRVERAGQRLGGGRGAHVVHNYGHGGYGVSLAWGTAVDATGLVRSCLQEMHPRAKL</sequence>
<dbReference type="GO" id="GO:0006533">
    <property type="term" value="P:L-aspartate catabolic process"/>
    <property type="evidence" value="ECO:0007669"/>
    <property type="project" value="TreeGrafter"/>
</dbReference>
<dbReference type="GO" id="GO:0071949">
    <property type="term" value="F:FAD binding"/>
    <property type="evidence" value="ECO:0007669"/>
    <property type="project" value="InterPro"/>
</dbReference>
<dbReference type="GO" id="GO:0005782">
    <property type="term" value="C:peroxisomal matrix"/>
    <property type="evidence" value="ECO:0007669"/>
    <property type="project" value="UniProtKB-SubCell"/>
</dbReference>
<evidence type="ECO:0000259" key="15">
    <source>
        <dbReference type="Pfam" id="PF01266"/>
    </source>
</evidence>
<dbReference type="PANTHER" id="PTHR11530:SF11">
    <property type="entry name" value="D-ASPARTATE OXIDASE"/>
    <property type="match status" value="1"/>
</dbReference>
<comment type="subcellular location">
    <subcellularLocation>
        <location evidence="2">Peroxisome matrix</location>
    </subcellularLocation>
</comment>
<keyword evidence="4" id="KW-0285">Flavoprotein</keyword>
<dbReference type="InterPro" id="IPR023209">
    <property type="entry name" value="DAO"/>
</dbReference>
<dbReference type="RefSeq" id="XP_019727797.1">
    <property type="nucleotide sequence ID" value="XM_019872238.1"/>
</dbReference>
<dbReference type="Pfam" id="PF01266">
    <property type="entry name" value="DAO"/>
    <property type="match status" value="1"/>
</dbReference>
<dbReference type="AlphaFoldDB" id="A0A3Q2Z6P3"/>
<comment type="cofactor">
    <cofactor evidence="1 13">
        <name>FAD</name>
        <dbReference type="ChEBI" id="CHEBI:57692"/>
    </cofactor>
</comment>
<feature type="binding site" evidence="13">
    <location>
        <begin position="43"/>
        <end position="44"/>
    </location>
    <ligand>
        <name>FAD</name>
        <dbReference type="ChEBI" id="CHEBI:57692"/>
    </ligand>
</feature>
<evidence type="ECO:0000256" key="10">
    <source>
        <dbReference type="ARBA" id="ARBA00046214"/>
    </source>
</evidence>
<evidence type="ECO:0000313" key="16">
    <source>
        <dbReference type="Ensembl" id="ENSHCOP00000026474.1"/>
    </source>
</evidence>
<evidence type="ECO:0000256" key="3">
    <source>
        <dbReference type="ARBA" id="ARBA00006730"/>
    </source>
</evidence>
<dbReference type="Gene3D" id="3.40.50.720">
    <property type="entry name" value="NAD(P)-binding Rossmann-like Domain"/>
    <property type="match status" value="1"/>
</dbReference>
<evidence type="ECO:0000256" key="1">
    <source>
        <dbReference type="ARBA" id="ARBA00001974"/>
    </source>
</evidence>
<evidence type="ECO:0000256" key="7">
    <source>
        <dbReference type="ARBA" id="ARBA00023140"/>
    </source>
</evidence>
<evidence type="ECO:0000256" key="13">
    <source>
        <dbReference type="PIRSR" id="PIRSR000189-1"/>
    </source>
</evidence>
<protein>
    <recommendedName>
        <fullName evidence="9">D-aspartate oxidase</fullName>
        <ecNumber evidence="8">1.4.3.1</ecNumber>
    </recommendedName>
</protein>